<reference evidence="6" key="1">
    <citation type="submission" date="2025-08" db="UniProtKB">
        <authorList>
            <consortium name="RefSeq"/>
        </authorList>
    </citation>
    <scope>IDENTIFICATION</scope>
    <source>
        <tissue evidence="6">Spleen</tissue>
    </source>
</reference>
<dbReference type="GeneID" id="110195559"/>
<evidence type="ECO:0000259" key="4">
    <source>
        <dbReference type="PROSITE" id="PS51634"/>
    </source>
</evidence>
<dbReference type="PANTHER" id="PTHR12446">
    <property type="entry name" value="TESMIN/TSO1-RELATED"/>
    <property type="match status" value="1"/>
</dbReference>
<dbReference type="InterPro" id="IPR028307">
    <property type="entry name" value="Lin-54_fam"/>
</dbReference>
<comment type="similarity">
    <text evidence="2">Belongs to the lin-54 family.</text>
</comment>
<dbReference type="Pfam" id="PF03638">
    <property type="entry name" value="TCR"/>
    <property type="match status" value="2"/>
</dbReference>
<name>A0A6P5IPL1_PHACI</name>
<protein>
    <submittedName>
        <fullName evidence="6">Tesmin isoform X3</fullName>
    </submittedName>
</protein>
<evidence type="ECO:0000256" key="3">
    <source>
        <dbReference type="ARBA" id="ARBA00023242"/>
    </source>
</evidence>
<comment type="subcellular location">
    <subcellularLocation>
        <location evidence="1">Nucleus</location>
    </subcellularLocation>
</comment>
<dbReference type="PROSITE" id="PS51634">
    <property type="entry name" value="CRC"/>
    <property type="match status" value="1"/>
</dbReference>
<evidence type="ECO:0000256" key="2">
    <source>
        <dbReference type="ARBA" id="ARBA00007267"/>
    </source>
</evidence>
<accession>A0A6P5IPL1</accession>
<proteinExistence type="inferred from homology"/>
<dbReference type="GO" id="GO:0006355">
    <property type="term" value="P:regulation of DNA-templated transcription"/>
    <property type="evidence" value="ECO:0007669"/>
    <property type="project" value="TreeGrafter"/>
</dbReference>
<dbReference type="Proteomes" id="UP000515140">
    <property type="component" value="Unplaced"/>
</dbReference>
<gene>
    <name evidence="6" type="primary">TESMIN</name>
</gene>
<evidence type="ECO:0000313" key="6">
    <source>
        <dbReference type="RefSeq" id="XP_020824040.1"/>
    </source>
</evidence>
<feature type="domain" description="CRC" evidence="4">
    <location>
        <begin position="362"/>
        <end position="475"/>
    </location>
</feature>
<dbReference type="RefSeq" id="XP_020824040.1">
    <property type="nucleotide sequence ID" value="XM_020968381.1"/>
</dbReference>
<evidence type="ECO:0000313" key="5">
    <source>
        <dbReference type="Proteomes" id="UP000515140"/>
    </source>
</evidence>
<dbReference type="GO" id="GO:0005634">
    <property type="term" value="C:nucleus"/>
    <property type="evidence" value="ECO:0007669"/>
    <property type="project" value="UniProtKB-SubCell"/>
</dbReference>
<keyword evidence="5" id="KW-1185">Reference proteome</keyword>
<dbReference type="AlphaFoldDB" id="A0A6P5IPL1"/>
<dbReference type="SMART" id="SM01114">
    <property type="entry name" value="CXC"/>
    <property type="match status" value="2"/>
</dbReference>
<keyword evidence="3" id="KW-0539">Nucleus</keyword>
<dbReference type="PANTHER" id="PTHR12446:SF22">
    <property type="entry name" value="TESMIN"/>
    <property type="match status" value="1"/>
</dbReference>
<dbReference type="InterPro" id="IPR033467">
    <property type="entry name" value="Tesmin/TSO1-like_CXC"/>
</dbReference>
<sequence length="578" mass="64195">MSVKSQVPLPPKMKGLLGRKLILEKENCRDEQFKISSVDLEDQPLLGGISSTEDEIVMEIFSQDSQFISDNINLKSTVISKHEEDEDFHSFKDAYFSVADPRETLLPSFNAPLNAECSSKVKVEHLADENNEDEILQDYSGLPELTPLEEAMLPSPTQLQSHTYNVHFLSSLRPQHRNPPSVLPLGAWAAREGVVHHNVQVIPVEIREAVGAITATNQEEGVFQNVHAPEGCCKFPPSQEPMENSSCSLKKESNPMVICQLKGGTQMLCINTSGSRELKAVHLAPQYQEQDDHVQPDVPKPLTTLVGRFLPVPAKLNLITQLDNGTFSSVVNGTTFPSGPSLQEPAKITLAGVTLSSWDSKSKKPCNCTKSQCLKLYCDCFANGDFCNNCNCNNCYNNLRHEMERFKAIKACLDRNPEAFQPKIGKGKLGDIKPRHNKGCNCKRSGCLKNYCECYEAKIMCSSICKCIGCKNYEESPERKTLLNMPNFVEIGGSEGSHIFSPSTLAVLPKLRKDRPPYTCISWEVVEATCACLLAQGEEAEKEHYSACVAEQMILEEFGRCLSQILHTEFKSKGLKVE</sequence>
<dbReference type="CTD" id="9633"/>
<dbReference type="InterPro" id="IPR005172">
    <property type="entry name" value="CRC"/>
</dbReference>
<organism evidence="5 6">
    <name type="scientific">Phascolarctos cinereus</name>
    <name type="common">Koala</name>
    <dbReference type="NCBI Taxonomy" id="38626"/>
    <lineage>
        <taxon>Eukaryota</taxon>
        <taxon>Metazoa</taxon>
        <taxon>Chordata</taxon>
        <taxon>Craniata</taxon>
        <taxon>Vertebrata</taxon>
        <taxon>Euteleostomi</taxon>
        <taxon>Mammalia</taxon>
        <taxon>Metatheria</taxon>
        <taxon>Diprotodontia</taxon>
        <taxon>Phascolarctidae</taxon>
        <taxon>Phascolarctos</taxon>
    </lineage>
</organism>
<evidence type="ECO:0000256" key="1">
    <source>
        <dbReference type="ARBA" id="ARBA00004123"/>
    </source>
</evidence>